<sequence>MSFQLPFPFAPTLSAFPPRGDNSSACTNSLTCFAVVVMYVPWCSPFPAPLPVGAAPALPAPFPIYGAPAPPSKAKEPKEPKESVPAAKEKENARPTPGAGLPPALIEHLRTEGPYTANQAFVVVPSQPLTAIEEATPSAEWYAVTRGRFVGVLNHYALSDLAITGVGHGARKAYPSQGEALQAFNDALEWGIVQVV</sequence>
<proteinExistence type="predicted"/>
<name>A0AAW0B226_9AGAR</name>
<reference evidence="2 3" key="1">
    <citation type="journal article" date="2024" name="J Genomics">
        <title>Draft genome sequencing and assembly of Favolaschia claudopus CIRM-BRFM 2984 isolated from oak limbs.</title>
        <authorList>
            <person name="Navarro D."/>
            <person name="Drula E."/>
            <person name="Chaduli D."/>
            <person name="Cazenave R."/>
            <person name="Ahrendt S."/>
            <person name="Wang J."/>
            <person name="Lipzen A."/>
            <person name="Daum C."/>
            <person name="Barry K."/>
            <person name="Grigoriev I.V."/>
            <person name="Favel A."/>
            <person name="Rosso M.N."/>
            <person name="Martin F."/>
        </authorList>
    </citation>
    <scope>NUCLEOTIDE SEQUENCE [LARGE SCALE GENOMIC DNA]</scope>
    <source>
        <strain evidence="2 3">CIRM-BRFM 2984</strain>
    </source>
</reference>
<evidence type="ECO:0000313" key="3">
    <source>
        <dbReference type="Proteomes" id="UP001362999"/>
    </source>
</evidence>
<feature type="region of interest" description="Disordered" evidence="1">
    <location>
        <begin position="69"/>
        <end position="101"/>
    </location>
</feature>
<organism evidence="2 3">
    <name type="scientific">Favolaschia claudopus</name>
    <dbReference type="NCBI Taxonomy" id="2862362"/>
    <lineage>
        <taxon>Eukaryota</taxon>
        <taxon>Fungi</taxon>
        <taxon>Dikarya</taxon>
        <taxon>Basidiomycota</taxon>
        <taxon>Agaricomycotina</taxon>
        <taxon>Agaricomycetes</taxon>
        <taxon>Agaricomycetidae</taxon>
        <taxon>Agaricales</taxon>
        <taxon>Marasmiineae</taxon>
        <taxon>Mycenaceae</taxon>
        <taxon>Favolaschia</taxon>
    </lineage>
</organism>
<dbReference type="EMBL" id="JAWWNJ010000043">
    <property type="protein sequence ID" value="KAK7019472.1"/>
    <property type="molecule type" value="Genomic_DNA"/>
</dbReference>
<protein>
    <submittedName>
        <fullName evidence="2">Uncharacterized protein</fullName>
    </submittedName>
</protein>
<keyword evidence="3" id="KW-1185">Reference proteome</keyword>
<dbReference type="AlphaFoldDB" id="A0AAW0B226"/>
<comment type="caution">
    <text evidence="2">The sequence shown here is derived from an EMBL/GenBank/DDBJ whole genome shotgun (WGS) entry which is preliminary data.</text>
</comment>
<evidence type="ECO:0000313" key="2">
    <source>
        <dbReference type="EMBL" id="KAK7019472.1"/>
    </source>
</evidence>
<feature type="compositionally biased region" description="Basic and acidic residues" evidence="1">
    <location>
        <begin position="73"/>
        <end position="93"/>
    </location>
</feature>
<dbReference type="Proteomes" id="UP001362999">
    <property type="component" value="Unassembled WGS sequence"/>
</dbReference>
<gene>
    <name evidence="2" type="ORF">R3P38DRAFT_3198780</name>
</gene>
<evidence type="ECO:0000256" key="1">
    <source>
        <dbReference type="SAM" id="MobiDB-lite"/>
    </source>
</evidence>
<accession>A0AAW0B226</accession>